<accession>A0A932HXF0</accession>
<evidence type="ECO:0000256" key="7">
    <source>
        <dbReference type="ARBA" id="ARBA00022723"/>
    </source>
</evidence>
<keyword evidence="7" id="KW-0479">Metal-binding</keyword>
<dbReference type="GO" id="GO:0006508">
    <property type="term" value="P:proteolysis"/>
    <property type="evidence" value="ECO:0007669"/>
    <property type="project" value="UniProtKB-KW"/>
</dbReference>
<dbReference type="Proteomes" id="UP000782312">
    <property type="component" value="Unassembled WGS sequence"/>
</dbReference>
<dbReference type="Pfam" id="PF02073">
    <property type="entry name" value="Peptidase_M29"/>
    <property type="match status" value="1"/>
</dbReference>
<dbReference type="EMBL" id="JACPUR010000017">
    <property type="protein sequence ID" value="MBI3127351.1"/>
    <property type="molecule type" value="Genomic_DNA"/>
</dbReference>
<evidence type="ECO:0000256" key="3">
    <source>
        <dbReference type="ARBA" id="ARBA00001947"/>
    </source>
</evidence>
<evidence type="ECO:0000313" key="11">
    <source>
        <dbReference type="Proteomes" id="UP000782312"/>
    </source>
</evidence>
<evidence type="ECO:0000256" key="8">
    <source>
        <dbReference type="ARBA" id="ARBA00022801"/>
    </source>
</evidence>
<proteinExistence type="inferred from homology"/>
<dbReference type="GO" id="GO:0008237">
    <property type="term" value="F:metallopeptidase activity"/>
    <property type="evidence" value="ECO:0007669"/>
    <property type="project" value="UniProtKB-KW"/>
</dbReference>
<keyword evidence="9" id="KW-0482">Metalloprotease</keyword>
<evidence type="ECO:0000256" key="9">
    <source>
        <dbReference type="ARBA" id="ARBA00023049"/>
    </source>
</evidence>
<organism evidence="10 11">
    <name type="scientific">Tectimicrobiota bacterium</name>
    <dbReference type="NCBI Taxonomy" id="2528274"/>
    <lineage>
        <taxon>Bacteria</taxon>
        <taxon>Pseudomonadati</taxon>
        <taxon>Nitrospinota/Tectimicrobiota group</taxon>
        <taxon>Candidatus Tectimicrobiota</taxon>
    </lineage>
</organism>
<keyword evidence="5 10" id="KW-0031">Aminopeptidase</keyword>
<evidence type="ECO:0000256" key="1">
    <source>
        <dbReference type="ARBA" id="ARBA00001941"/>
    </source>
</evidence>
<reference evidence="10" key="1">
    <citation type="submission" date="2020-07" db="EMBL/GenBank/DDBJ databases">
        <title>Huge and variable diversity of episymbiotic CPR bacteria and DPANN archaea in groundwater ecosystems.</title>
        <authorList>
            <person name="He C.Y."/>
            <person name="Keren R."/>
            <person name="Whittaker M."/>
            <person name="Farag I.F."/>
            <person name="Doudna J."/>
            <person name="Cate J.H.D."/>
            <person name="Banfield J.F."/>
        </authorList>
    </citation>
    <scope>NUCLEOTIDE SEQUENCE</scope>
    <source>
        <strain evidence="10">NC_groundwater_763_Ag_S-0.2um_68_21</strain>
    </source>
</reference>
<dbReference type="AlphaFoldDB" id="A0A932HXF0"/>
<comment type="cofactor">
    <cofactor evidence="3">
        <name>Zn(2+)</name>
        <dbReference type="ChEBI" id="CHEBI:29105"/>
    </cofactor>
</comment>
<dbReference type="GO" id="GO:0046872">
    <property type="term" value="F:metal ion binding"/>
    <property type="evidence" value="ECO:0007669"/>
    <property type="project" value="UniProtKB-KW"/>
</dbReference>
<evidence type="ECO:0000256" key="4">
    <source>
        <dbReference type="ARBA" id="ARBA00008236"/>
    </source>
</evidence>
<keyword evidence="8" id="KW-0378">Hydrolase</keyword>
<comment type="caution">
    <text evidence="10">The sequence shown here is derived from an EMBL/GenBank/DDBJ whole genome shotgun (WGS) entry which is preliminary data.</text>
</comment>
<dbReference type="PANTHER" id="PTHR34448">
    <property type="entry name" value="AMINOPEPTIDASE"/>
    <property type="match status" value="1"/>
</dbReference>
<gene>
    <name evidence="10" type="ORF">HYZ11_07080</name>
</gene>
<dbReference type="InterPro" id="IPR035097">
    <property type="entry name" value="M29_N-terminal"/>
</dbReference>
<evidence type="ECO:0000256" key="2">
    <source>
        <dbReference type="ARBA" id="ARBA00001946"/>
    </source>
</evidence>
<comment type="cofactor">
    <cofactor evidence="2">
        <name>Mg(2+)</name>
        <dbReference type="ChEBI" id="CHEBI:18420"/>
    </cofactor>
</comment>
<protein>
    <submittedName>
        <fullName evidence="10">Aminopeptidase</fullName>
    </submittedName>
</protein>
<dbReference type="SUPFAM" id="SSF144052">
    <property type="entry name" value="Thermophilic metalloprotease-like"/>
    <property type="match status" value="1"/>
</dbReference>
<keyword evidence="6" id="KW-0645">Protease</keyword>
<dbReference type="Gene3D" id="3.40.1830.10">
    <property type="entry name" value="Thermophilic metalloprotease (M29)"/>
    <property type="match status" value="1"/>
</dbReference>
<dbReference type="InterPro" id="IPR000787">
    <property type="entry name" value="Peptidase_M29"/>
</dbReference>
<evidence type="ECO:0000313" key="10">
    <source>
        <dbReference type="EMBL" id="MBI3127351.1"/>
    </source>
</evidence>
<evidence type="ECO:0000256" key="6">
    <source>
        <dbReference type="ARBA" id="ARBA00022670"/>
    </source>
</evidence>
<comment type="similarity">
    <text evidence="4">Belongs to the peptidase M29 family.</text>
</comment>
<comment type="cofactor">
    <cofactor evidence="1">
        <name>Co(2+)</name>
        <dbReference type="ChEBI" id="CHEBI:48828"/>
    </cofactor>
</comment>
<sequence>MEDVRVSRMAETIVRYSARVGRGDLVCIRGGVQSTPLIREVYRECLRGGAFPYVQAGLPGLEEIFYRHAGPEQLSFLSPIAQFEIERVDVLISILSETNTRRLSGTNPKKQAAASKARQPIMRTFMKRAAEYDRTRRKGLRWTLTLFPTEAYAQDAEMSLAEYEEFVFGACFADRAGGVGRWKAVEKRQQEIIRYLKGRKTVELSGPGTELRVGIRGRKFINCSGHHNFPDGEVFTGPEETRVDGRIRYSFPACLSGREVDGVELTFERGRVAKASAGKNEAFLKSMIGMDPGAARVGEFAFGLNGGIQRFTKNILFDEKIGGTVHLALGKGYPESGSRNDSALHWDMVCDLRKNGEVRVDGRPFMKNGRILV</sequence>
<dbReference type="InterPro" id="IPR052170">
    <property type="entry name" value="M29_Exopeptidase"/>
</dbReference>
<dbReference type="GO" id="GO:0004177">
    <property type="term" value="F:aminopeptidase activity"/>
    <property type="evidence" value="ECO:0007669"/>
    <property type="project" value="UniProtKB-KW"/>
</dbReference>
<evidence type="ECO:0000256" key="5">
    <source>
        <dbReference type="ARBA" id="ARBA00022438"/>
    </source>
</evidence>
<dbReference type="PRINTS" id="PR00919">
    <property type="entry name" value="THERMOPTASE"/>
</dbReference>
<name>A0A932HXF0_UNCTE</name>
<dbReference type="PANTHER" id="PTHR34448:SF1">
    <property type="entry name" value="BLL6088 PROTEIN"/>
    <property type="match status" value="1"/>
</dbReference>